<name>A0A3S0RHR7_9DEIO</name>
<dbReference type="PROSITE" id="PS00111">
    <property type="entry name" value="PGLYCERATE_KINASE"/>
    <property type="match status" value="1"/>
</dbReference>
<feature type="binding site" evidence="12">
    <location>
        <position position="34"/>
    </location>
    <ligand>
        <name>(2R)-3-phosphoglycerate</name>
        <dbReference type="ChEBI" id="CHEBI:58272"/>
    </ligand>
</feature>
<keyword evidence="9 11" id="KW-0418">Kinase</keyword>
<dbReference type="UniPathway" id="UPA00109">
    <property type="reaction ID" value="UER00185"/>
</dbReference>
<keyword evidence="11" id="KW-0324">Glycolysis</keyword>
<dbReference type="EC" id="2.7.2.3" evidence="5 11"/>
<dbReference type="GO" id="GO:0004618">
    <property type="term" value="F:phosphoglycerate kinase activity"/>
    <property type="evidence" value="ECO:0007669"/>
    <property type="project" value="UniProtKB-UniRule"/>
</dbReference>
<feature type="binding site" evidence="12">
    <location>
        <position position="117"/>
    </location>
    <ligand>
        <name>(2R)-3-phosphoglycerate</name>
        <dbReference type="ChEBI" id="CHEBI:58272"/>
    </ligand>
</feature>
<evidence type="ECO:0000256" key="12">
    <source>
        <dbReference type="PIRSR" id="PIRSR000724-1"/>
    </source>
</evidence>
<evidence type="ECO:0000256" key="10">
    <source>
        <dbReference type="ARBA" id="ARBA00022840"/>
    </source>
</evidence>
<comment type="similarity">
    <text evidence="3 11 14">Belongs to the phosphoglycerate kinase family.</text>
</comment>
<dbReference type="PANTHER" id="PTHR11406:SF23">
    <property type="entry name" value="PHOSPHOGLYCERATE KINASE 1, CHLOROPLASTIC-RELATED"/>
    <property type="match status" value="1"/>
</dbReference>
<dbReference type="InterPro" id="IPR001576">
    <property type="entry name" value="Phosphoglycerate_kinase"/>
</dbReference>
<dbReference type="Proteomes" id="UP000277766">
    <property type="component" value="Unassembled WGS sequence"/>
</dbReference>
<dbReference type="InterPro" id="IPR036043">
    <property type="entry name" value="Phosphoglycerate_kinase_sf"/>
</dbReference>
<keyword evidence="8 11" id="KW-0547">Nucleotide-binding</keyword>
<feature type="binding site" evidence="11 13">
    <location>
        <begin position="347"/>
        <end position="350"/>
    </location>
    <ligand>
        <name>ATP</name>
        <dbReference type="ChEBI" id="CHEBI:30616"/>
    </ligand>
</feature>
<feature type="binding site" evidence="11 13">
    <location>
        <position position="288"/>
    </location>
    <ligand>
        <name>ATP</name>
        <dbReference type="ChEBI" id="CHEBI:30616"/>
    </ligand>
</feature>
<evidence type="ECO:0000256" key="1">
    <source>
        <dbReference type="ARBA" id="ARBA00000642"/>
    </source>
</evidence>
<dbReference type="Gene3D" id="3.40.50.1260">
    <property type="entry name" value="Phosphoglycerate kinase, N-terminal domain"/>
    <property type="match status" value="2"/>
</dbReference>
<feature type="binding site" evidence="11">
    <location>
        <position position="150"/>
    </location>
    <ligand>
        <name>substrate</name>
    </ligand>
</feature>
<feature type="binding site" evidence="11 12">
    <location>
        <begin position="19"/>
        <end position="21"/>
    </location>
    <ligand>
        <name>substrate</name>
    </ligand>
</feature>
<evidence type="ECO:0000256" key="6">
    <source>
        <dbReference type="ARBA" id="ARBA00016471"/>
    </source>
</evidence>
<reference evidence="15 16" key="1">
    <citation type="submission" date="2018-12" db="EMBL/GenBank/DDBJ databases">
        <title>Deinococcus radiophilus ATCC 27603 genome sequencing and assembly.</title>
        <authorList>
            <person name="Maclea K.S."/>
            <person name="Maynard C.R."/>
        </authorList>
    </citation>
    <scope>NUCLEOTIDE SEQUENCE [LARGE SCALE GENOMIC DNA]</scope>
    <source>
        <strain evidence="15 16">ATCC 27603</strain>
    </source>
</reference>
<dbReference type="RefSeq" id="WP_126351645.1">
    <property type="nucleotide sequence ID" value="NZ_CP086380.1"/>
</dbReference>
<dbReference type="GO" id="GO:0005524">
    <property type="term" value="F:ATP binding"/>
    <property type="evidence" value="ECO:0007669"/>
    <property type="project" value="UniProtKB-KW"/>
</dbReference>
<feature type="binding site" evidence="11 13">
    <location>
        <position position="200"/>
    </location>
    <ligand>
        <name>ATP</name>
        <dbReference type="ChEBI" id="CHEBI:30616"/>
    </ligand>
</feature>
<comment type="subunit">
    <text evidence="4 11">Monomer.</text>
</comment>
<dbReference type="EMBL" id="RXPE01000006">
    <property type="protein sequence ID" value="RTR28696.1"/>
    <property type="molecule type" value="Genomic_DNA"/>
</dbReference>
<organism evidence="15 16">
    <name type="scientific">Deinococcus radiophilus</name>
    <dbReference type="NCBI Taxonomy" id="32062"/>
    <lineage>
        <taxon>Bacteria</taxon>
        <taxon>Thermotogati</taxon>
        <taxon>Deinococcota</taxon>
        <taxon>Deinococci</taxon>
        <taxon>Deinococcales</taxon>
        <taxon>Deinococcaceae</taxon>
        <taxon>Deinococcus</taxon>
    </lineage>
</organism>
<evidence type="ECO:0000256" key="11">
    <source>
        <dbReference type="HAMAP-Rule" id="MF_00145"/>
    </source>
</evidence>
<comment type="caution">
    <text evidence="15">The sequence shown here is derived from an EMBL/GenBank/DDBJ whole genome shotgun (WGS) entry which is preliminary data.</text>
</comment>
<evidence type="ECO:0000256" key="13">
    <source>
        <dbReference type="PIRSR" id="PIRSR000724-2"/>
    </source>
</evidence>
<dbReference type="AlphaFoldDB" id="A0A3S0RHR7"/>
<dbReference type="PANTHER" id="PTHR11406">
    <property type="entry name" value="PHOSPHOGLYCERATE KINASE"/>
    <property type="match status" value="1"/>
</dbReference>
<evidence type="ECO:0000256" key="5">
    <source>
        <dbReference type="ARBA" id="ARBA00013061"/>
    </source>
</evidence>
<dbReference type="Pfam" id="PF00162">
    <property type="entry name" value="PGK"/>
    <property type="match status" value="1"/>
</dbReference>
<dbReference type="CDD" id="cd00318">
    <property type="entry name" value="Phosphoglycerate_kinase"/>
    <property type="match status" value="1"/>
</dbReference>
<evidence type="ECO:0000256" key="2">
    <source>
        <dbReference type="ARBA" id="ARBA00004838"/>
    </source>
</evidence>
<keyword evidence="10 11" id="KW-0067">ATP-binding</keyword>
<dbReference type="FunFam" id="3.40.50.1260:FF:000003">
    <property type="entry name" value="Phosphoglycerate kinase"/>
    <property type="match status" value="1"/>
</dbReference>
<evidence type="ECO:0000256" key="8">
    <source>
        <dbReference type="ARBA" id="ARBA00022741"/>
    </source>
</evidence>
<evidence type="ECO:0000256" key="9">
    <source>
        <dbReference type="ARBA" id="ARBA00022777"/>
    </source>
</evidence>
<keyword evidence="11" id="KW-0963">Cytoplasm</keyword>
<sequence length="389" mass="40524">MQTLENFDVQGKKVLVRVDYNVPLKGGVVQDDTRITASLPTLQKLLDGGAALILTSHLGRPKGGYEEQFSLKGIAPVLEGHLGRPVRFVEGLPSSNEVAQAAAGLKAGDVLLLDNVRFEEGEEKNDQALNGKLAALADAFVLDAFGSAHRAHSSVSGVAAGLPHAAGLLLQREVDALNRLTENPQSPYVVIIGGAKVSDKIKVIENLLPKVDKMLIGGGMMFTFIKARGGQIGKSLVEDDQVDYARGLLDRYGDKLTLPTDAVAADQFAEDAQTQVVPADQIPDGWMGLDIGPDTQQAYAEALKGAKTVFWNGPMGVFEMSAFAAGTNAVAAAVAGLGEGAYTVIGGGDSVSAINKSGQADKVSHISTGGGASLELLEGKELPGVKAMA</sequence>
<dbReference type="OrthoDB" id="9808460at2"/>
<dbReference type="SUPFAM" id="SSF53748">
    <property type="entry name" value="Phosphoglycerate kinase"/>
    <property type="match status" value="1"/>
</dbReference>
<accession>A0A3S0RHR7</accession>
<dbReference type="PRINTS" id="PR00477">
    <property type="entry name" value="PHGLYCKINASE"/>
</dbReference>
<keyword evidence="16" id="KW-1185">Reference proteome</keyword>
<feature type="binding site" evidence="12">
    <location>
        <position position="150"/>
    </location>
    <ligand>
        <name>(2R)-3-phosphoglycerate</name>
        <dbReference type="ChEBI" id="CHEBI:58272"/>
    </ligand>
</feature>
<comment type="pathway">
    <text evidence="2 11">Carbohydrate degradation; glycolysis; pyruvate from D-glyceraldehyde 3-phosphate: step 2/5.</text>
</comment>
<dbReference type="HAMAP" id="MF_00145">
    <property type="entry name" value="Phosphoglyc_kinase"/>
    <property type="match status" value="1"/>
</dbReference>
<dbReference type="GO" id="GO:0043531">
    <property type="term" value="F:ADP binding"/>
    <property type="evidence" value="ECO:0007669"/>
    <property type="project" value="TreeGrafter"/>
</dbReference>
<evidence type="ECO:0000313" key="16">
    <source>
        <dbReference type="Proteomes" id="UP000277766"/>
    </source>
</evidence>
<dbReference type="PIRSF" id="PIRSF000724">
    <property type="entry name" value="Pgk"/>
    <property type="match status" value="1"/>
</dbReference>
<comment type="catalytic activity">
    <reaction evidence="1 11 14">
        <text>(2R)-3-phosphoglycerate + ATP = (2R)-3-phospho-glyceroyl phosphate + ADP</text>
        <dbReference type="Rhea" id="RHEA:14801"/>
        <dbReference type="ChEBI" id="CHEBI:30616"/>
        <dbReference type="ChEBI" id="CHEBI:57604"/>
        <dbReference type="ChEBI" id="CHEBI:58272"/>
        <dbReference type="ChEBI" id="CHEBI:456216"/>
        <dbReference type="EC" id="2.7.2.3"/>
    </reaction>
</comment>
<evidence type="ECO:0000256" key="7">
    <source>
        <dbReference type="ARBA" id="ARBA00022679"/>
    </source>
</evidence>
<dbReference type="GO" id="GO:0005829">
    <property type="term" value="C:cytosol"/>
    <property type="evidence" value="ECO:0007669"/>
    <property type="project" value="TreeGrafter"/>
</dbReference>
<evidence type="ECO:0000256" key="4">
    <source>
        <dbReference type="ARBA" id="ARBA00011245"/>
    </source>
</evidence>
<evidence type="ECO:0000313" key="15">
    <source>
        <dbReference type="EMBL" id="RTR28696.1"/>
    </source>
</evidence>
<comment type="subcellular location">
    <subcellularLocation>
        <location evidence="11">Cytoplasm</location>
    </subcellularLocation>
</comment>
<feature type="binding site" evidence="11">
    <location>
        <position position="34"/>
    </location>
    <ligand>
        <name>substrate</name>
    </ligand>
</feature>
<dbReference type="InterPro" id="IPR015824">
    <property type="entry name" value="Phosphoglycerate_kinase_N"/>
</dbReference>
<proteinExistence type="inferred from homology"/>
<dbReference type="GO" id="GO:0006096">
    <property type="term" value="P:glycolytic process"/>
    <property type="evidence" value="ECO:0007669"/>
    <property type="project" value="UniProtKB-UniRule"/>
</dbReference>
<gene>
    <name evidence="11" type="primary">pgk</name>
    <name evidence="15" type="ORF">EJ104_04910</name>
</gene>
<feature type="binding site" evidence="11 12">
    <location>
        <begin position="57"/>
        <end position="60"/>
    </location>
    <ligand>
        <name>substrate</name>
    </ligand>
</feature>
<feature type="binding site" evidence="11 13">
    <location>
        <position position="319"/>
    </location>
    <ligand>
        <name>ATP</name>
        <dbReference type="ChEBI" id="CHEBI:30616"/>
    </ligand>
</feature>
<dbReference type="GO" id="GO:0006094">
    <property type="term" value="P:gluconeogenesis"/>
    <property type="evidence" value="ECO:0007669"/>
    <property type="project" value="TreeGrafter"/>
</dbReference>
<keyword evidence="7 11" id="KW-0808">Transferase</keyword>
<evidence type="ECO:0000256" key="14">
    <source>
        <dbReference type="RuleBase" id="RU000532"/>
    </source>
</evidence>
<evidence type="ECO:0000256" key="3">
    <source>
        <dbReference type="ARBA" id="ARBA00008982"/>
    </source>
</evidence>
<dbReference type="FunFam" id="3.40.50.1260:FF:000006">
    <property type="entry name" value="Phosphoglycerate kinase"/>
    <property type="match status" value="1"/>
</dbReference>
<feature type="binding site" evidence="11">
    <location>
        <position position="117"/>
    </location>
    <ligand>
        <name>substrate</name>
    </ligand>
</feature>
<protein>
    <recommendedName>
        <fullName evidence="6 11">Phosphoglycerate kinase</fullName>
        <ecNumber evidence="5 11">2.7.2.3</ecNumber>
    </recommendedName>
</protein>
<dbReference type="InterPro" id="IPR015911">
    <property type="entry name" value="Phosphoglycerate_kinase_CS"/>
</dbReference>